<evidence type="ECO:0000256" key="13">
    <source>
        <dbReference type="ARBA" id="ARBA00037356"/>
    </source>
</evidence>
<dbReference type="GO" id="GO:0005886">
    <property type="term" value="C:plasma membrane"/>
    <property type="evidence" value="ECO:0007669"/>
    <property type="project" value="UniProtKB-SubCell"/>
</dbReference>
<dbReference type="CDD" id="cd00570">
    <property type="entry name" value="GST_N_family"/>
    <property type="match status" value="1"/>
</dbReference>
<accession>A0A139H1Q3</accession>
<dbReference type="InterPro" id="IPR029058">
    <property type="entry name" value="AB_hydrolase_fold"/>
</dbReference>
<dbReference type="InterPro" id="IPR058268">
    <property type="entry name" value="DUF7962"/>
</dbReference>
<keyword evidence="5" id="KW-0336">GPI-anchor</keyword>
<feature type="domain" description="DUF7962" evidence="15">
    <location>
        <begin position="148"/>
        <end position="220"/>
    </location>
</feature>
<keyword evidence="8" id="KW-0732">Signal</keyword>
<keyword evidence="9 14" id="KW-0378">Hydrolase</keyword>
<evidence type="ECO:0000313" key="17">
    <source>
        <dbReference type="Proteomes" id="UP000070133"/>
    </source>
</evidence>
<proteinExistence type="inferred from homology"/>
<keyword evidence="10" id="KW-0843">Virulence</keyword>
<dbReference type="OrthoDB" id="443318at2759"/>
<dbReference type="InterPro" id="IPR018202">
    <property type="entry name" value="Ser_caboxypep_ser_AS"/>
</dbReference>
<dbReference type="AlphaFoldDB" id="A0A139H1Q3"/>
<gene>
    <name evidence="16" type="ORF">AC578_8449</name>
</gene>
<dbReference type="InterPro" id="IPR036249">
    <property type="entry name" value="Thioredoxin-like_sf"/>
</dbReference>
<evidence type="ECO:0000256" key="8">
    <source>
        <dbReference type="ARBA" id="ARBA00022729"/>
    </source>
</evidence>
<keyword evidence="11" id="KW-0325">Glycoprotein</keyword>
<evidence type="ECO:0000259" key="15">
    <source>
        <dbReference type="Pfam" id="PF25907"/>
    </source>
</evidence>
<evidence type="ECO:0000256" key="10">
    <source>
        <dbReference type="ARBA" id="ARBA00023026"/>
    </source>
</evidence>
<dbReference type="SUPFAM" id="SSF47616">
    <property type="entry name" value="GST C-terminal domain-like"/>
    <property type="match status" value="1"/>
</dbReference>
<dbReference type="SUPFAM" id="SSF52833">
    <property type="entry name" value="Thioredoxin-like"/>
    <property type="match status" value="1"/>
</dbReference>
<keyword evidence="4" id="KW-1003">Cell membrane</keyword>
<evidence type="ECO:0000256" key="6">
    <source>
        <dbReference type="ARBA" id="ARBA00022645"/>
    </source>
</evidence>
<sequence length="997" mass="111611">MCRACPLNRAEAYTATATVHLQRYSLQTVNSLTVSQASANMAAPIVVLFGYVMSTFTIKIQHVLKLKQIPYKFITVPTMMPRPILRDNFNLTYRKIPVLAIEGYQSIYPEAQDRRTYRPLIRGFASYWTDRPIFRVMTGLMPASIWRSAFGTDRAQLIGHKLDPDKLEKKLPENLTKYDHQLSMLEPLFAETDGPWIFSTSTPSLADITLYYQFLWGNKVASGEGVYSITMEGAPDSKETGSAPVFHSERYPGIHGWYKRMERYFDELPSTEEDKSNDPESVLEQMKKAPTLGRRSILLPTPRSAHQELSEKIGLKEGASVSVTPSDTGRDDPTIGTLVALSPEEVVIKPKQLEKPAAVDSALLFGLFSLVSGQFPPTPEGVTTLQSKFHPGVRVSYKEPGLCETTPGVKSYAGYIHLPPNALNETHEHNEYPLNIFYWFFESRKDPENAPLAIWLNGGPGGSSLLGALSENGPCFVANDSKTTYLNPWSWNNEANLLFIDQPVQVGYSYDVLTNITYNLVASHEEEATIVPADFTNGVPEQNNTFLVGTMASQNVKHTANSTQHAAVAIWHFAQTFFTEFPHLKPNDERISLFTESYGGHYGPGFMDFFLHQNEKIKKGEISGNGAHYLHLSTLGIINGCIDAPDMMSSGIEMAFNNTYGIRAIPQDQYDWAMNEFYRTGGALDDIKKCREMALKTDPHDHGDVTKTNSFCSQAADRANNISDALYVRAGRAARFDITHEPKDPFPPPFMFGWLNQPETQKAFGVPVNHSWHSLAVATAFESTGDIVKGGQLDQLKYVLEHGVNVALFYGDRDVACNWIGGERYSLNIPWAHQAEFAHAGYTPLVLGFPYTQSGGLVRQYGNLSFTRVYQSGHMVPSYQPEAAYSIFMRALTQRDIATGEIDLKEYAATHEAQYSTTGPSDTWWMKNDVLPQPPHQCYVLDISSRCSEEEIEWIKDGSAIIKDWIVVGRESASSTVDQERLHNLQPDEQIPLLKDW</sequence>
<dbReference type="PRINTS" id="PR00724">
    <property type="entry name" value="CRBOXYPTASEC"/>
</dbReference>
<keyword evidence="17" id="KW-1185">Reference proteome</keyword>
<evidence type="ECO:0000256" key="2">
    <source>
        <dbReference type="ARBA" id="ARBA00004609"/>
    </source>
</evidence>
<dbReference type="GO" id="GO:0006508">
    <property type="term" value="P:proteolysis"/>
    <property type="evidence" value="ECO:0007669"/>
    <property type="project" value="UniProtKB-KW"/>
</dbReference>
<dbReference type="EMBL" id="LFZN01000176">
    <property type="protein sequence ID" value="KXS96396.1"/>
    <property type="molecule type" value="Genomic_DNA"/>
</dbReference>
<dbReference type="Pfam" id="PF25907">
    <property type="entry name" value="DUF7962"/>
    <property type="match status" value="1"/>
</dbReference>
<dbReference type="Pfam" id="PF00450">
    <property type="entry name" value="Peptidase_S10"/>
    <property type="match status" value="1"/>
</dbReference>
<evidence type="ECO:0000256" key="14">
    <source>
        <dbReference type="RuleBase" id="RU361156"/>
    </source>
</evidence>
<keyword evidence="6 14" id="KW-0121">Carboxypeptidase</keyword>
<organism evidence="16 17">
    <name type="scientific">Pseudocercospora eumusae</name>
    <dbReference type="NCBI Taxonomy" id="321146"/>
    <lineage>
        <taxon>Eukaryota</taxon>
        <taxon>Fungi</taxon>
        <taxon>Dikarya</taxon>
        <taxon>Ascomycota</taxon>
        <taxon>Pezizomycotina</taxon>
        <taxon>Dothideomycetes</taxon>
        <taxon>Dothideomycetidae</taxon>
        <taxon>Mycosphaerellales</taxon>
        <taxon>Mycosphaerellaceae</taxon>
        <taxon>Pseudocercospora</taxon>
    </lineage>
</organism>
<keyword evidence="5" id="KW-0472">Membrane</keyword>
<keyword evidence="12" id="KW-0449">Lipoprotein</keyword>
<reference evidence="16 17" key="1">
    <citation type="submission" date="2015-07" db="EMBL/GenBank/DDBJ databases">
        <title>Comparative genomics of the Sigatoka disease complex on banana suggests a link between parallel evolutionary changes in Pseudocercospora fijiensis and Pseudocercospora eumusae and increased virulence on the banana host.</title>
        <authorList>
            <person name="Chang T.-C."/>
            <person name="Salvucci A."/>
            <person name="Crous P.W."/>
            <person name="Stergiopoulos I."/>
        </authorList>
    </citation>
    <scope>NUCLEOTIDE SEQUENCE [LARGE SCALE GENOMIC DNA]</scope>
    <source>
        <strain evidence="16 17">CBS 114824</strain>
    </source>
</reference>
<keyword evidence="7 14" id="KW-0645">Protease</keyword>
<comment type="subcellular location">
    <subcellularLocation>
        <location evidence="2">Cell membrane</location>
        <topology evidence="2">Lipid-anchor</topology>
        <topology evidence="2">GPI-anchor</topology>
    </subcellularLocation>
</comment>
<evidence type="ECO:0000256" key="11">
    <source>
        <dbReference type="ARBA" id="ARBA00023180"/>
    </source>
</evidence>
<evidence type="ECO:0000256" key="9">
    <source>
        <dbReference type="ARBA" id="ARBA00022801"/>
    </source>
</evidence>
<evidence type="ECO:0000256" key="3">
    <source>
        <dbReference type="ARBA" id="ARBA00009431"/>
    </source>
</evidence>
<evidence type="ECO:0000256" key="5">
    <source>
        <dbReference type="ARBA" id="ARBA00022622"/>
    </source>
</evidence>
<name>A0A139H1Q3_9PEZI</name>
<evidence type="ECO:0000256" key="4">
    <source>
        <dbReference type="ARBA" id="ARBA00022475"/>
    </source>
</evidence>
<dbReference type="PANTHER" id="PTHR11802">
    <property type="entry name" value="SERINE PROTEASE FAMILY S10 SERINE CARBOXYPEPTIDASE"/>
    <property type="match status" value="1"/>
</dbReference>
<dbReference type="Proteomes" id="UP000070133">
    <property type="component" value="Unassembled WGS sequence"/>
</dbReference>
<protein>
    <recommendedName>
        <fullName evidence="14">Carboxypeptidase</fullName>
        <ecNumber evidence="14">3.4.16.-</ecNumber>
    </recommendedName>
</protein>
<evidence type="ECO:0000256" key="7">
    <source>
        <dbReference type="ARBA" id="ARBA00022670"/>
    </source>
</evidence>
<dbReference type="SUPFAM" id="SSF53474">
    <property type="entry name" value="alpha/beta-Hydrolases"/>
    <property type="match status" value="1"/>
</dbReference>
<dbReference type="PROSITE" id="PS00131">
    <property type="entry name" value="CARBOXYPEPT_SER_SER"/>
    <property type="match status" value="1"/>
</dbReference>
<comment type="function">
    <text evidence="13">Extracellular serine carboxypeptidase that contributes to pathogenicity.</text>
</comment>
<dbReference type="EC" id="3.4.16.-" evidence="14"/>
<dbReference type="Gene3D" id="1.20.1050.10">
    <property type="match status" value="1"/>
</dbReference>
<comment type="caution">
    <text evidence="16">The sequence shown here is derived from an EMBL/GenBank/DDBJ whole genome shotgun (WGS) entry which is preliminary data.</text>
</comment>
<evidence type="ECO:0000256" key="12">
    <source>
        <dbReference type="ARBA" id="ARBA00023288"/>
    </source>
</evidence>
<dbReference type="Gene3D" id="3.40.30.110">
    <property type="match status" value="2"/>
</dbReference>
<dbReference type="PROSITE" id="PS00560">
    <property type="entry name" value="CARBOXYPEPT_SER_HIS"/>
    <property type="match status" value="1"/>
</dbReference>
<dbReference type="InterPro" id="IPR036282">
    <property type="entry name" value="Glutathione-S-Trfase_C_sf"/>
</dbReference>
<comment type="catalytic activity">
    <reaction evidence="1">
        <text>Preferential release of a C-terminal arginine or lysine residue.</text>
        <dbReference type="EC" id="3.4.16.6"/>
    </reaction>
</comment>
<dbReference type="PANTHER" id="PTHR11802:SF189">
    <property type="entry name" value="CARBOXYPEPTIDASE"/>
    <property type="match status" value="1"/>
</dbReference>
<comment type="similarity">
    <text evidence="3 14">Belongs to the peptidase S10 family.</text>
</comment>
<dbReference type="GO" id="GO:0000324">
    <property type="term" value="C:fungal-type vacuole"/>
    <property type="evidence" value="ECO:0007669"/>
    <property type="project" value="TreeGrafter"/>
</dbReference>
<evidence type="ECO:0000313" key="16">
    <source>
        <dbReference type="EMBL" id="KXS96396.1"/>
    </source>
</evidence>
<evidence type="ECO:0000256" key="1">
    <source>
        <dbReference type="ARBA" id="ARBA00001003"/>
    </source>
</evidence>
<dbReference type="InterPro" id="IPR033124">
    <property type="entry name" value="Ser_caboxypep_his_AS"/>
</dbReference>
<dbReference type="GO" id="GO:0004185">
    <property type="term" value="F:serine-type carboxypeptidase activity"/>
    <property type="evidence" value="ECO:0007669"/>
    <property type="project" value="UniProtKB-UniRule"/>
</dbReference>
<dbReference type="Gene3D" id="3.40.50.1820">
    <property type="entry name" value="alpha/beta hydrolase"/>
    <property type="match status" value="1"/>
</dbReference>
<dbReference type="GO" id="GO:0098552">
    <property type="term" value="C:side of membrane"/>
    <property type="evidence" value="ECO:0007669"/>
    <property type="project" value="UniProtKB-KW"/>
</dbReference>
<dbReference type="InterPro" id="IPR001563">
    <property type="entry name" value="Peptidase_S10"/>
</dbReference>